<dbReference type="KEGG" id="aav:Aave_3346"/>
<reference evidence="1 2" key="1">
    <citation type="submission" date="2006-12" db="EMBL/GenBank/DDBJ databases">
        <title>Complete sequence of Acidovorax avenae subsp. citrulli AAC00-1.</title>
        <authorList>
            <consortium name="US DOE Joint Genome Institute"/>
            <person name="Copeland A."/>
            <person name="Lucas S."/>
            <person name="Lapidus A."/>
            <person name="Barry K."/>
            <person name="Detter J.C."/>
            <person name="Glavina del Rio T."/>
            <person name="Dalin E."/>
            <person name="Tice H."/>
            <person name="Pitluck S."/>
            <person name="Kiss H."/>
            <person name="Brettin T."/>
            <person name="Bruce D."/>
            <person name="Han C."/>
            <person name="Tapia R."/>
            <person name="Gilna P."/>
            <person name="Schmutz J."/>
            <person name="Larimer F."/>
            <person name="Land M."/>
            <person name="Hauser L."/>
            <person name="Kyrpides N."/>
            <person name="Kim E."/>
            <person name="Stahl D."/>
            <person name="Richardson P."/>
        </authorList>
    </citation>
    <scope>NUCLEOTIDE SEQUENCE [LARGE SCALE GENOMIC DNA]</scope>
    <source>
        <strain evidence="1 2">AAC00-1</strain>
    </source>
</reference>
<dbReference type="Proteomes" id="UP000002596">
    <property type="component" value="Chromosome"/>
</dbReference>
<evidence type="ECO:0000313" key="2">
    <source>
        <dbReference type="Proteomes" id="UP000002596"/>
    </source>
</evidence>
<dbReference type="InterPro" id="IPR014894">
    <property type="entry name" value="DcrB/EagT6"/>
</dbReference>
<evidence type="ECO:0008006" key="3">
    <source>
        <dbReference type="Google" id="ProtNLM"/>
    </source>
</evidence>
<name>A1TSG6_PARC0</name>
<evidence type="ECO:0000313" key="1">
    <source>
        <dbReference type="EMBL" id="ABM33904.1"/>
    </source>
</evidence>
<dbReference type="InterPro" id="IPR016123">
    <property type="entry name" value="Mog1/PsbP_a/b/a-sand"/>
</dbReference>
<dbReference type="Pfam" id="PF08786">
    <property type="entry name" value="DcrB"/>
    <property type="match status" value="1"/>
</dbReference>
<dbReference type="STRING" id="397945.Aave_3346"/>
<dbReference type="Gene3D" id="3.40.1000.10">
    <property type="entry name" value="Mog1/PsbP, alpha/beta/alpha sandwich"/>
    <property type="match status" value="1"/>
</dbReference>
<dbReference type="AlphaFoldDB" id="A1TSG6"/>
<dbReference type="SUPFAM" id="SSF55724">
    <property type="entry name" value="Mog1p/PsbP-like"/>
    <property type="match status" value="1"/>
</dbReference>
<dbReference type="HOGENOM" id="CLU_1607273_0_0_4"/>
<protein>
    <recommendedName>
        <fullName evidence="3">DUF1795 domain-containing protein</fullName>
    </recommendedName>
</protein>
<sequence length="165" mass="17854">MAAERPMQYHIQEATFDLPEGSFIDRSVNVLVFGDPALPFSVVITRDYFDEGGSVEQLLREQVKALSTSGKQFKELEFGTTHLPLNAPAGTQPTSASASAAGGAPNAAGAYVTYTKQGHPIHQKIVLAEMPGRRALVVTGTYAGPWKEEHVAHWASVLHTLRLRA</sequence>
<gene>
    <name evidence="1" type="ordered locus">Aave_3346</name>
</gene>
<dbReference type="EMBL" id="CP000512">
    <property type="protein sequence ID" value="ABM33904.1"/>
    <property type="molecule type" value="Genomic_DNA"/>
</dbReference>
<organism evidence="1 2">
    <name type="scientific">Paracidovorax citrulli (strain AAC00-1)</name>
    <name type="common">Acidovorax citrulli</name>
    <dbReference type="NCBI Taxonomy" id="397945"/>
    <lineage>
        <taxon>Bacteria</taxon>
        <taxon>Pseudomonadati</taxon>
        <taxon>Pseudomonadota</taxon>
        <taxon>Betaproteobacteria</taxon>
        <taxon>Burkholderiales</taxon>
        <taxon>Comamonadaceae</taxon>
        <taxon>Paracidovorax</taxon>
    </lineage>
</organism>
<proteinExistence type="predicted"/>
<accession>A1TSG6</accession>